<gene>
    <name evidence="2" type="ORF">ACFSFX_07595</name>
</gene>
<evidence type="ECO:0000313" key="2">
    <source>
        <dbReference type="EMBL" id="MFD1846458.1"/>
    </source>
</evidence>
<accession>A0ABW4Q6X8</accession>
<reference evidence="3" key="1">
    <citation type="journal article" date="2019" name="Int. J. Syst. Evol. Microbiol.">
        <title>The Global Catalogue of Microorganisms (GCM) 10K type strain sequencing project: providing services to taxonomists for standard genome sequencing and annotation.</title>
        <authorList>
            <consortium name="The Broad Institute Genomics Platform"/>
            <consortium name="The Broad Institute Genome Sequencing Center for Infectious Disease"/>
            <person name="Wu L."/>
            <person name="Ma J."/>
        </authorList>
    </citation>
    <scope>NUCLEOTIDE SEQUENCE [LARGE SCALE GENOMIC DNA]</scope>
    <source>
        <strain evidence="3">JCM 11496</strain>
    </source>
</reference>
<dbReference type="Proteomes" id="UP001597307">
    <property type="component" value="Unassembled WGS sequence"/>
</dbReference>
<protein>
    <submittedName>
        <fullName evidence="2">Uncharacterized protein</fullName>
    </submittedName>
</protein>
<keyword evidence="3" id="KW-1185">Reference proteome</keyword>
<dbReference type="EMBL" id="JBHUGA010000013">
    <property type="protein sequence ID" value="MFD1846458.1"/>
    <property type="molecule type" value="Genomic_DNA"/>
</dbReference>
<keyword evidence="1" id="KW-0812">Transmembrane</keyword>
<sequence>MFDYESRLSAALRSRGASDSVVHDAALTLKEFPLDDDGLIREFGEPEEYAKDLMSDAKPRLRFAFIVTGLVLGVLAWFGLRAAKESGWEALEPVSNFGALIGLLLIGLGVLAEFFRYLYTGRHSRANRR</sequence>
<evidence type="ECO:0000313" key="3">
    <source>
        <dbReference type="Proteomes" id="UP001597307"/>
    </source>
</evidence>
<organism evidence="2 3">
    <name type="scientific">Arthrobacter flavus</name>
    <dbReference type="NCBI Taxonomy" id="95172"/>
    <lineage>
        <taxon>Bacteria</taxon>
        <taxon>Bacillati</taxon>
        <taxon>Actinomycetota</taxon>
        <taxon>Actinomycetes</taxon>
        <taxon>Micrococcales</taxon>
        <taxon>Micrococcaceae</taxon>
        <taxon>Arthrobacter</taxon>
    </lineage>
</organism>
<feature type="transmembrane region" description="Helical" evidence="1">
    <location>
        <begin position="100"/>
        <end position="119"/>
    </location>
</feature>
<dbReference type="RefSeq" id="WP_343878201.1">
    <property type="nucleotide sequence ID" value="NZ_BAAAIJ010000012.1"/>
</dbReference>
<name>A0ABW4Q6X8_9MICC</name>
<keyword evidence="1" id="KW-0472">Membrane</keyword>
<proteinExistence type="predicted"/>
<keyword evidence="1" id="KW-1133">Transmembrane helix</keyword>
<evidence type="ECO:0000256" key="1">
    <source>
        <dbReference type="SAM" id="Phobius"/>
    </source>
</evidence>
<feature type="transmembrane region" description="Helical" evidence="1">
    <location>
        <begin position="61"/>
        <end position="80"/>
    </location>
</feature>
<comment type="caution">
    <text evidence="2">The sequence shown here is derived from an EMBL/GenBank/DDBJ whole genome shotgun (WGS) entry which is preliminary data.</text>
</comment>